<organism evidence="3 4">
    <name type="scientific">Ectocarpus siliculosus</name>
    <name type="common">Brown alga</name>
    <name type="synonym">Conferva siliculosa</name>
    <dbReference type="NCBI Taxonomy" id="2880"/>
    <lineage>
        <taxon>Eukaryota</taxon>
        <taxon>Sar</taxon>
        <taxon>Stramenopiles</taxon>
        <taxon>Ochrophyta</taxon>
        <taxon>PX clade</taxon>
        <taxon>Phaeophyceae</taxon>
        <taxon>Ectocarpales</taxon>
        <taxon>Ectocarpaceae</taxon>
        <taxon>Ectocarpus</taxon>
    </lineage>
</organism>
<evidence type="ECO:0000313" key="4">
    <source>
        <dbReference type="Proteomes" id="UP000002630"/>
    </source>
</evidence>
<feature type="transmembrane region" description="Helical" evidence="2">
    <location>
        <begin position="244"/>
        <end position="269"/>
    </location>
</feature>
<dbReference type="Proteomes" id="UP000002630">
    <property type="component" value="Linkage Group LG09"/>
</dbReference>
<accession>D8LCM0</accession>
<dbReference type="EMBL" id="FN647789">
    <property type="protein sequence ID" value="CBN79533.1"/>
    <property type="molecule type" value="Genomic_DNA"/>
</dbReference>
<keyword evidence="2" id="KW-0472">Membrane</keyword>
<keyword evidence="2" id="KW-0812">Transmembrane</keyword>
<keyword evidence="4" id="KW-1185">Reference proteome</keyword>
<evidence type="ECO:0000256" key="2">
    <source>
        <dbReference type="SAM" id="Phobius"/>
    </source>
</evidence>
<gene>
    <name evidence="3" type="ORF">Esi_0011_0076</name>
</gene>
<feature type="compositionally biased region" description="Low complexity" evidence="1">
    <location>
        <begin position="84"/>
        <end position="100"/>
    </location>
</feature>
<evidence type="ECO:0000256" key="1">
    <source>
        <dbReference type="SAM" id="MobiDB-lite"/>
    </source>
</evidence>
<dbReference type="EMBL" id="FN649734">
    <property type="protein sequence ID" value="CBN79533.1"/>
    <property type="molecule type" value="Genomic_DNA"/>
</dbReference>
<dbReference type="OrthoDB" id="10425117at2759"/>
<feature type="compositionally biased region" description="Low complexity" evidence="1">
    <location>
        <begin position="161"/>
        <end position="177"/>
    </location>
</feature>
<feature type="transmembrane region" description="Helical" evidence="2">
    <location>
        <begin position="342"/>
        <end position="364"/>
    </location>
</feature>
<dbReference type="AlphaFoldDB" id="D8LCM0"/>
<protein>
    <submittedName>
        <fullName evidence="3">Uncharacterized protein</fullName>
    </submittedName>
</protein>
<dbReference type="InParanoid" id="D8LCM0"/>
<dbReference type="STRING" id="2880.D8LCM0"/>
<feature type="region of interest" description="Disordered" evidence="1">
    <location>
        <begin position="19"/>
        <end position="111"/>
    </location>
</feature>
<proteinExistence type="predicted"/>
<reference evidence="3 4" key="1">
    <citation type="journal article" date="2010" name="Nature">
        <title>The Ectocarpus genome and the independent evolution of multicellularity in brown algae.</title>
        <authorList>
            <person name="Cock J.M."/>
            <person name="Sterck L."/>
            <person name="Rouze P."/>
            <person name="Scornet D."/>
            <person name="Allen A.E."/>
            <person name="Amoutzias G."/>
            <person name="Anthouard V."/>
            <person name="Artiguenave F."/>
            <person name="Aury J.M."/>
            <person name="Badger J.H."/>
            <person name="Beszteri B."/>
            <person name="Billiau K."/>
            <person name="Bonnet E."/>
            <person name="Bothwell J.H."/>
            <person name="Bowler C."/>
            <person name="Boyen C."/>
            <person name="Brownlee C."/>
            <person name="Carrano C.J."/>
            <person name="Charrier B."/>
            <person name="Cho G.Y."/>
            <person name="Coelho S.M."/>
            <person name="Collen J."/>
            <person name="Corre E."/>
            <person name="Da Silva C."/>
            <person name="Delage L."/>
            <person name="Delaroque N."/>
            <person name="Dittami S.M."/>
            <person name="Doulbeau S."/>
            <person name="Elias M."/>
            <person name="Farnham G."/>
            <person name="Gachon C.M."/>
            <person name="Gschloessl B."/>
            <person name="Heesch S."/>
            <person name="Jabbari K."/>
            <person name="Jubin C."/>
            <person name="Kawai H."/>
            <person name="Kimura K."/>
            <person name="Kloareg B."/>
            <person name="Kupper F.C."/>
            <person name="Lang D."/>
            <person name="Le Bail A."/>
            <person name="Leblanc C."/>
            <person name="Lerouge P."/>
            <person name="Lohr M."/>
            <person name="Lopez P.J."/>
            <person name="Martens C."/>
            <person name="Maumus F."/>
            <person name="Michel G."/>
            <person name="Miranda-Saavedra D."/>
            <person name="Morales J."/>
            <person name="Moreau H."/>
            <person name="Motomura T."/>
            <person name="Nagasato C."/>
            <person name="Napoli C.A."/>
            <person name="Nelson D.R."/>
            <person name="Nyvall-Collen P."/>
            <person name="Peters A.F."/>
            <person name="Pommier C."/>
            <person name="Potin P."/>
            <person name="Poulain J."/>
            <person name="Quesneville H."/>
            <person name="Read B."/>
            <person name="Rensing S.A."/>
            <person name="Ritter A."/>
            <person name="Rousvoal S."/>
            <person name="Samanta M."/>
            <person name="Samson G."/>
            <person name="Schroeder D.C."/>
            <person name="Segurens B."/>
            <person name="Strittmatter M."/>
            <person name="Tonon T."/>
            <person name="Tregear J.W."/>
            <person name="Valentin K."/>
            <person name="von Dassow P."/>
            <person name="Yamagishi T."/>
            <person name="Van de Peer Y."/>
            <person name="Wincker P."/>
        </authorList>
    </citation>
    <scope>NUCLEOTIDE SEQUENCE [LARGE SCALE GENOMIC DNA]</scope>
    <source>
        <strain evidence="4">Ec32 / CCAP1310/4</strain>
    </source>
</reference>
<feature type="region of interest" description="Disordered" evidence="1">
    <location>
        <begin position="157"/>
        <end position="190"/>
    </location>
</feature>
<evidence type="ECO:0000313" key="3">
    <source>
        <dbReference type="EMBL" id="CBN79533.1"/>
    </source>
</evidence>
<name>D8LCM0_ECTSI</name>
<sequence length="459" mass="47529">MAGQPTVYYVTYTNPASAGGEFVGGGGSSVGAPHVDRARQQAPEPPPAYPYRGSTAYPPSAPPAHPSSNGARPPPPAYSAVTQGAAATAPPHGGAPAYPGLNAQHGAPRPPAYQAATTTVLGYPGLNAQNGAPCPPAYQAATTTTVPAYPGINVQHRGYFPAAPGADSSSDDPSGSRRGTKKKKEEAATEVARESRKWKWAMFVLGNLISLAVVASEIGELNVCFEENLDEDDDDTPEENASRAYGGLMFTLVLGLLVDFISAVLLSLVYRSPLDIKSTHKIPPGDMRHCGGTCLVHFVAPFSWGLVYWAGGYVSIMYGDNAPCGGGTGGDGLESYLTISGALMAVFGTGMLALSFVTLMFACCSSSSSSSSSSSRPPAARRGCCSKARDAVHKRFMSKSPIFDLAWQVQSVLLSYRAGAVSLASAFLLVSSGVVGEVLAAFGSLAPEEIQELVGPISV</sequence>
<keyword evidence="2" id="KW-1133">Transmembrane helix</keyword>
<feature type="transmembrane region" description="Helical" evidence="2">
    <location>
        <begin position="290"/>
        <end position="311"/>
    </location>
</feature>